<protein>
    <submittedName>
        <fullName evidence="3">DnaJ domain containing protein</fullName>
    </submittedName>
</protein>
<organism evidence="3 4">
    <name type="scientific">Nitzschia inconspicua</name>
    <dbReference type="NCBI Taxonomy" id="303405"/>
    <lineage>
        <taxon>Eukaryota</taxon>
        <taxon>Sar</taxon>
        <taxon>Stramenopiles</taxon>
        <taxon>Ochrophyta</taxon>
        <taxon>Bacillariophyta</taxon>
        <taxon>Bacillariophyceae</taxon>
        <taxon>Bacillariophycidae</taxon>
        <taxon>Bacillariales</taxon>
        <taxon>Bacillariaceae</taxon>
        <taxon>Nitzschia</taxon>
    </lineage>
</organism>
<reference evidence="3" key="2">
    <citation type="submission" date="2021-04" db="EMBL/GenBank/DDBJ databases">
        <authorList>
            <person name="Podell S."/>
        </authorList>
    </citation>
    <scope>NUCLEOTIDE SEQUENCE</scope>
    <source>
        <strain evidence="3">Hildebrandi</strain>
    </source>
</reference>
<dbReference type="SMART" id="SM00271">
    <property type="entry name" value="DnaJ"/>
    <property type="match status" value="1"/>
</dbReference>
<evidence type="ECO:0000256" key="1">
    <source>
        <dbReference type="SAM" id="MobiDB-lite"/>
    </source>
</evidence>
<evidence type="ECO:0000313" key="3">
    <source>
        <dbReference type="EMBL" id="KAG7365520.1"/>
    </source>
</evidence>
<feature type="compositionally biased region" description="Low complexity" evidence="1">
    <location>
        <begin position="80"/>
        <end position="93"/>
    </location>
</feature>
<dbReference type="EMBL" id="JAGRRH010000009">
    <property type="protein sequence ID" value="KAG7365520.1"/>
    <property type="molecule type" value="Genomic_DNA"/>
</dbReference>
<reference evidence="3" key="1">
    <citation type="journal article" date="2021" name="Sci. Rep.">
        <title>Diploid genomic architecture of Nitzschia inconspicua, an elite biomass production diatom.</title>
        <authorList>
            <person name="Oliver A."/>
            <person name="Podell S."/>
            <person name="Pinowska A."/>
            <person name="Traller J.C."/>
            <person name="Smith S.R."/>
            <person name="McClure R."/>
            <person name="Beliaev A."/>
            <person name="Bohutskyi P."/>
            <person name="Hill E.A."/>
            <person name="Rabines A."/>
            <person name="Zheng H."/>
            <person name="Allen L.Z."/>
            <person name="Kuo A."/>
            <person name="Grigoriev I.V."/>
            <person name="Allen A.E."/>
            <person name="Hazlebeck D."/>
            <person name="Allen E.E."/>
        </authorList>
    </citation>
    <scope>NUCLEOTIDE SEQUENCE</scope>
    <source>
        <strain evidence="3">Hildebrandi</strain>
    </source>
</reference>
<comment type="caution">
    <text evidence="3">The sequence shown here is derived from an EMBL/GenBank/DDBJ whole genome shotgun (WGS) entry which is preliminary data.</text>
</comment>
<evidence type="ECO:0000259" key="2">
    <source>
        <dbReference type="PROSITE" id="PS50076"/>
    </source>
</evidence>
<feature type="compositionally biased region" description="Basic residues" evidence="1">
    <location>
        <begin position="111"/>
        <end position="129"/>
    </location>
</feature>
<dbReference type="CDD" id="cd06257">
    <property type="entry name" value="DnaJ"/>
    <property type="match status" value="1"/>
</dbReference>
<dbReference type="Proteomes" id="UP000693970">
    <property type="component" value="Unassembled WGS sequence"/>
</dbReference>
<keyword evidence="4" id="KW-1185">Reference proteome</keyword>
<sequence length="365" mass="43357">MSFFSFNNRASSNCFDRLGISPDSTEEEIKKAYRRLAIQTHPDKVPPDQVEQATIAFRELHEAYQECLSKCGNKNSHFDSNSSSRSRNQPSRRSSSRRSQHHGKDGGAYYSHRHNHNKRNKRHSQRRRSAYSNDQKSDEDIKKTFNDVCEEIDRELNEHLDATWLKCLEEVQAAWPNKEECWKVVDRSLLKMTIPKLATEIKPLNPLLANFLMEKISQWNRDFSRRRKQEIRDNLERVERLWRDNRKGLKKWVQSSNLVIWDWEDTIKLISDQQIADTIKKWRKEFMALSKEMSLKQMKEAAEKIVKVFPDRPMIKKILNPFFVWQRREIYDLLPEHIRTDLVLYQHDNQVAIDDSKSVGFPIIS</sequence>
<dbReference type="AlphaFoldDB" id="A0A9K3LP54"/>
<name>A0A9K3LP54_9STRA</name>
<evidence type="ECO:0000313" key="4">
    <source>
        <dbReference type="Proteomes" id="UP000693970"/>
    </source>
</evidence>
<dbReference type="Pfam" id="PF00226">
    <property type="entry name" value="DnaJ"/>
    <property type="match status" value="1"/>
</dbReference>
<dbReference type="PROSITE" id="PS50076">
    <property type="entry name" value="DNAJ_2"/>
    <property type="match status" value="1"/>
</dbReference>
<feature type="domain" description="J" evidence="2">
    <location>
        <begin position="13"/>
        <end position="82"/>
    </location>
</feature>
<dbReference type="InterPro" id="IPR001623">
    <property type="entry name" value="DnaJ_domain"/>
</dbReference>
<gene>
    <name evidence="3" type="ORF">IV203_038724</name>
</gene>
<dbReference type="PANTHER" id="PTHR43948:SF10">
    <property type="entry name" value="MRJ, ISOFORM E"/>
    <property type="match status" value="1"/>
</dbReference>
<feature type="region of interest" description="Disordered" evidence="1">
    <location>
        <begin position="75"/>
        <end position="138"/>
    </location>
</feature>
<accession>A0A9K3LP54</accession>
<dbReference type="OrthoDB" id="10250354at2759"/>
<proteinExistence type="predicted"/>
<dbReference type="PANTHER" id="PTHR43948">
    <property type="entry name" value="DNAJ HOMOLOG SUBFAMILY B"/>
    <property type="match status" value="1"/>
</dbReference>